<evidence type="ECO:0000313" key="1">
    <source>
        <dbReference type="EMBL" id="KAL3522093.1"/>
    </source>
</evidence>
<keyword evidence="2" id="KW-1185">Reference proteome</keyword>
<gene>
    <name evidence="1" type="ORF">ACH5RR_014927</name>
</gene>
<comment type="caution">
    <text evidence="1">The sequence shown here is derived from an EMBL/GenBank/DDBJ whole genome shotgun (WGS) entry which is preliminary data.</text>
</comment>
<organism evidence="1 2">
    <name type="scientific">Cinchona calisaya</name>
    <dbReference type="NCBI Taxonomy" id="153742"/>
    <lineage>
        <taxon>Eukaryota</taxon>
        <taxon>Viridiplantae</taxon>
        <taxon>Streptophyta</taxon>
        <taxon>Embryophyta</taxon>
        <taxon>Tracheophyta</taxon>
        <taxon>Spermatophyta</taxon>
        <taxon>Magnoliopsida</taxon>
        <taxon>eudicotyledons</taxon>
        <taxon>Gunneridae</taxon>
        <taxon>Pentapetalae</taxon>
        <taxon>asterids</taxon>
        <taxon>lamiids</taxon>
        <taxon>Gentianales</taxon>
        <taxon>Rubiaceae</taxon>
        <taxon>Cinchonoideae</taxon>
        <taxon>Cinchoneae</taxon>
        <taxon>Cinchona</taxon>
    </lineage>
</organism>
<proteinExistence type="predicted"/>
<sequence length="81" mass="9341">MSKNKIVISLVELHYYLLDNNCLWILADDKEHLLAYDITAYKVEIVHSAPLGKKLSCMLDTSLEEFSAANNDEPEMKKQRK</sequence>
<dbReference type="AlphaFoldDB" id="A0ABD2ZWY6"/>
<protein>
    <submittedName>
        <fullName evidence="1">Uncharacterized protein</fullName>
    </submittedName>
</protein>
<dbReference type="Proteomes" id="UP001630127">
    <property type="component" value="Unassembled WGS sequence"/>
</dbReference>
<name>A0ABD2ZWY6_9GENT</name>
<dbReference type="EMBL" id="JBJUIK010000007">
    <property type="protein sequence ID" value="KAL3522093.1"/>
    <property type="molecule type" value="Genomic_DNA"/>
</dbReference>
<evidence type="ECO:0000313" key="2">
    <source>
        <dbReference type="Proteomes" id="UP001630127"/>
    </source>
</evidence>
<accession>A0ABD2ZWY6</accession>
<reference evidence="1 2" key="1">
    <citation type="submission" date="2024-11" db="EMBL/GenBank/DDBJ databases">
        <title>A near-complete genome assembly of Cinchona calisaya.</title>
        <authorList>
            <person name="Lian D.C."/>
            <person name="Zhao X.W."/>
            <person name="Wei L."/>
        </authorList>
    </citation>
    <scope>NUCLEOTIDE SEQUENCE [LARGE SCALE GENOMIC DNA]</scope>
    <source>
        <tissue evidence="1">Nenye</tissue>
    </source>
</reference>